<dbReference type="STRING" id="436010.A0A165YK84"/>
<organism evidence="1 2">
    <name type="scientific">Athelia psychrophila</name>
    <dbReference type="NCBI Taxonomy" id="1759441"/>
    <lineage>
        <taxon>Eukaryota</taxon>
        <taxon>Fungi</taxon>
        <taxon>Dikarya</taxon>
        <taxon>Basidiomycota</taxon>
        <taxon>Agaricomycotina</taxon>
        <taxon>Agaricomycetes</taxon>
        <taxon>Agaricomycetidae</taxon>
        <taxon>Atheliales</taxon>
        <taxon>Atheliaceae</taxon>
        <taxon>Athelia</taxon>
    </lineage>
</organism>
<sequence>TPKTVVELLSQLGVSLTTSSINSMVKNLSKELVMEMKMLGCTLLVSYVYDNVNINLKHATPTGDALQGTLIHLTSGTMIPL</sequence>
<dbReference type="Proteomes" id="UP000076532">
    <property type="component" value="Unassembled WGS sequence"/>
</dbReference>
<feature type="non-terminal residue" evidence="1">
    <location>
        <position position="1"/>
    </location>
</feature>
<evidence type="ECO:0000313" key="2">
    <source>
        <dbReference type="Proteomes" id="UP000076532"/>
    </source>
</evidence>
<evidence type="ECO:0000313" key="1">
    <source>
        <dbReference type="EMBL" id="KZP09644.1"/>
    </source>
</evidence>
<name>A0A165YK84_9AGAM</name>
<dbReference type="OrthoDB" id="4743193at2759"/>
<proteinExistence type="predicted"/>
<feature type="non-terminal residue" evidence="1">
    <location>
        <position position="81"/>
    </location>
</feature>
<keyword evidence="2" id="KW-1185">Reference proteome</keyword>
<protein>
    <submittedName>
        <fullName evidence="1">Uncharacterized protein</fullName>
    </submittedName>
</protein>
<dbReference type="AlphaFoldDB" id="A0A165YK84"/>
<dbReference type="EMBL" id="KV417695">
    <property type="protein sequence ID" value="KZP09644.1"/>
    <property type="molecule type" value="Genomic_DNA"/>
</dbReference>
<reference evidence="1 2" key="1">
    <citation type="journal article" date="2016" name="Mol. Biol. Evol.">
        <title>Comparative Genomics of Early-Diverging Mushroom-Forming Fungi Provides Insights into the Origins of Lignocellulose Decay Capabilities.</title>
        <authorList>
            <person name="Nagy L.G."/>
            <person name="Riley R."/>
            <person name="Tritt A."/>
            <person name="Adam C."/>
            <person name="Daum C."/>
            <person name="Floudas D."/>
            <person name="Sun H."/>
            <person name="Yadav J.S."/>
            <person name="Pangilinan J."/>
            <person name="Larsson K.H."/>
            <person name="Matsuura K."/>
            <person name="Barry K."/>
            <person name="Labutti K."/>
            <person name="Kuo R."/>
            <person name="Ohm R.A."/>
            <person name="Bhattacharya S.S."/>
            <person name="Shirouzu T."/>
            <person name="Yoshinaga Y."/>
            <person name="Martin F.M."/>
            <person name="Grigoriev I.V."/>
            <person name="Hibbett D.S."/>
        </authorList>
    </citation>
    <scope>NUCLEOTIDE SEQUENCE [LARGE SCALE GENOMIC DNA]</scope>
    <source>
        <strain evidence="1 2">CBS 109695</strain>
    </source>
</reference>
<accession>A0A165YK84</accession>
<gene>
    <name evidence="1" type="ORF">FIBSPDRAFT_687416</name>
</gene>